<evidence type="ECO:0000256" key="1">
    <source>
        <dbReference type="SAM" id="SignalP"/>
    </source>
</evidence>
<dbReference type="AlphaFoldDB" id="A0AAV1T8L5"/>
<protein>
    <submittedName>
        <fullName evidence="2">Uncharacterized protein</fullName>
    </submittedName>
</protein>
<organism evidence="2 3">
    <name type="scientific">Peronospora matthiolae</name>
    <dbReference type="NCBI Taxonomy" id="2874970"/>
    <lineage>
        <taxon>Eukaryota</taxon>
        <taxon>Sar</taxon>
        <taxon>Stramenopiles</taxon>
        <taxon>Oomycota</taxon>
        <taxon>Peronosporomycetes</taxon>
        <taxon>Peronosporales</taxon>
        <taxon>Peronosporaceae</taxon>
        <taxon>Peronospora</taxon>
    </lineage>
</organism>
<gene>
    <name evidence="2" type="ORF">PM001_LOCUS3811</name>
</gene>
<evidence type="ECO:0000313" key="2">
    <source>
        <dbReference type="EMBL" id="CAK7908848.1"/>
    </source>
</evidence>
<dbReference type="PANTHER" id="PTHR13627">
    <property type="entry name" value="FUKUTIN RELATED PROTEIN"/>
    <property type="match status" value="1"/>
</dbReference>
<proteinExistence type="predicted"/>
<comment type="caution">
    <text evidence="2">The sequence shown here is derived from an EMBL/GenBank/DDBJ whole genome shotgun (WGS) entry which is preliminary data.</text>
</comment>
<dbReference type="EMBL" id="CAKLBY020000035">
    <property type="protein sequence ID" value="CAK7908848.1"/>
    <property type="molecule type" value="Genomic_DNA"/>
</dbReference>
<keyword evidence="1" id="KW-0732">Signal</keyword>
<feature type="chain" id="PRO_5043337354" evidence="1">
    <location>
        <begin position="16"/>
        <end position="289"/>
    </location>
</feature>
<sequence length="289" mass="32717">MALVLVALLTAGVVAFDVVMETNIVSSRFESLQLHINDSSASNGSTQESTCSPSVVNVSAIEYHSGHRYYPLLQDATPLASPRFQDEHTVLCNESRRHDLKYSYCLPISGRKDSPFCTGADRMDLLTPHSAQSRCYASVLHMLLMEVYEELHAFGHTPLLVYGSLLVDPLTLMATSRRALVAKGYHFFHYDIWRVCVAPTHPLAARLYDPRLPITSNFVVPYLDLYAMDKLNDTDWSMECFSDSTLPHEKMQPFSQVKINGLSFDTVADPDYFLRKMYSEDYMTPKPRK</sequence>
<feature type="signal peptide" evidence="1">
    <location>
        <begin position="1"/>
        <end position="15"/>
    </location>
</feature>
<evidence type="ECO:0000313" key="3">
    <source>
        <dbReference type="Proteomes" id="UP001162060"/>
    </source>
</evidence>
<dbReference type="InterPro" id="IPR052613">
    <property type="entry name" value="LicD_transferase"/>
</dbReference>
<name>A0AAV1T8L5_9STRA</name>
<reference evidence="2" key="1">
    <citation type="submission" date="2024-01" db="EMBL/GenBank/DDBJ databases">
        <authorList>
            <person name="Webb A."/>
        </authorList>
    </citation>
    <scope>NUCLEOTIDE SEQUENCE</scope>
    <source>
        <strain evidence="2">Pm1</strain>
    </source>
</reference>
<dbReference type="PANTHER" id="PTHR13627:SF33">
    <property type="entry name" value="LICD FAMILY PROTEIN"/>
    <property type="match status" value="1"/>
</dbReference>
<accession>A0AAV1T8L5</accession>
<dbReference type="Proteomes" id="UP001162060">
    <property type="component" value="Unassembled WGS sequence"/>
</dbReference>